<dbReference type="EMBL" id="CP000505">
    <property type="protein sequence ID" value="ABL77576.1"/>
    <property type="molecule type" value="Genomic_DNA"/>
</dbReference>
<dbReference type="Proteomes" id="UP000000641">
    <property type="component" value="Chromosome"/>
</dbReference>
<evidence type="ECO:0000313" key="3">
    <source>
        <dbReference type="Proteomes" id="UP000000641"/>
    </source>
</evidence>
<feature type="transmembrane region" description="Helical" evidence="1">
    <location>
        <begin position="101"/>
        <end position="122"/>
    </location>
</feature>
<evidence type="ECO:0000313" key="2">
    <source>
        <dbReference type="EMBL" id="ABL77576.1"/>
    </source>
</evidence>
<feature type="transmembrane region" description="Helical" evidence="1">
    <location>
        <begin position="134"/>
        <end position="152"/>
    </location>
</feature>
<proteinExistence type="predicted"/>
<keyword evidence="1" id="KW-0472">Membrane</keyword>
<reference evidence="3" key="1">
    <citation type="journal article" date="2008" name="J. Bacteriol.">
        <title>Genome sequence of Thermofilum pendens reveals an exceptional loss of biosynthetic pathways without genome reduction.</title>
        <authorList>
            <person name="Anderson I."/>
            <person name="Rodriguez J."/>
            <person name="Susanti D."/>
            <person name="Porat I."/>
            <person name="Reich C."/>
            <person name="Ulrich L.E."/>
            <person name="Elkins J.G."/>
            <person name="Mavromatis K."/>
            <person name="Lykidis A."/>
            <person name="Kim E."/>
            <person name="Thompson L.S."/>
            <person name="Nolan M."/>
            <person name="Land M."/>
            <person name="Copeland A."/>
            <person name="Lapidus A."/>
            <person name="Lucas S."/>
            <person name="Detter C."/>
            <person name="Zhulin I.B."/>
            <person name="Olsen G.J."/>
            <person name="Whitman W."/>
            <person name="Mukhopadhyay B."/>
            <person name="Bristow J."/>
            <person name="Kyrpides N."/>
        </authorList>
    </citation>
    <scope>NUCLEOTIDE SEQUENCE [LARGE SCALE GENOMIC DNA]</scope>
    <source>
        <strain evidence="3">DSM 2475 / Hrk 5</strain>
    </source>
</reference>
<dbReference type="RefSeq" id="WP_011751841.1">
    <property type="nucleotide sequence ID" value="NC_008698.1"/>
</dbReference>
<evidence type="ECO:0000256" key="1">
    <source>
        <dbReference type="SAM" id="Phobius"/>
    </source>
</evidence>
<organism evidence="2 3">
    <name type="scientific">Thermofilum pendens (strain DSM 2475 / Hrk 5)</name>
    <dbReference type="NCBI Taxonomy" id="368408"/>
    <lineage>
        <taxon>Archaea</taxon>
        <taxon>Thermoproteota</taxon>
        <taxon>Thermoprotei</taxon>
        <taxon>Thermofilales</taxon>
        <taxon>Thermofilaceae</taxon>
        <taxon>Thermofilum</taxon>
    </lineage>
</organism>
<protein>
    <submittedName>
        <fullName evidence="2">Uncharacterized protein</fullName>
    </submittedName>
</protein>
<sequence length="162" mass="17060">MRLESYLGALVVFALLLAESLSAGNAVATIFLSALAMVFSASLLTGNASAVNVVASIYCVSLSVAAVLDFPLPVLLAELFTVLVARDLFSILAYGERAGTAYLLKVYLPLYSLAAIAVYVWLQVRKSTSAFASFQLVAASGFVALLVLYKVAGDLKRAVKEG</sequence>
<dbReference type="AlphaFoldDB" id="A1RWJ6"/>
<dbReference type="STRING" id="368408.Tpen_0166"/>
<keyword evidence="3" id="KW-1185">Reference proteome</keyword>
<keyword evidence="1" id="KW-1133">Transmembrane helix</keyword>
<dbReference type="GeneID" id="4601421"/>
<dbReference type="KEGG" id="tpe:Tpen_0166"/>
<dbReference type="HOGENOM" id="CLU_1631743_0_0_2"/>
<gene>
    <name evidence="2" type="ordered locus">Tpen_0166</name>
</gene>
<dbReference type="EnsemblBacteria" id="ABL77576">
    <property type="protein sequence ID" value="ABL77576"/>
    <property type="gene ID" value="Tpen_0166"/>
</dbReference>
<name>A1RWJ6_THEPD</name>
<keyword evidence="1" id="KW-0812">Transmembrane</keyword>
<accession>A1RWJ6</accession>